<dbReference type="InterPro" id="IPR006703">
    <property type="entry name" value="G_AIG1"/>
</dbReference>
<organism evidence="5 6">
    <name type="scientific">Scophthalmus maximus</name>
    <name type="common">Turbot</name>
    <name type="synonym">Psetta maxima</name>
    <dbReference type="NCBI Taxonomy" id="52904"/>
    <lineage>
        <taxon>Eukaryota</taxon>
        <taxon>Metazoa</taxon>
        <taxon>Chordata</taxon>
        <taxon>Craniata</taxon>
        <taxon>Vertebrata</taxon>
        <taxon>Euteleostomi</taxon>
        <taxon>Actinopterygii</taxon>
        <taxon>Neopterygii</taxon>
        <taxon>Teleostei</taxon>
        <taxon>Neoteleostei</taxon>
        <taxon>Acanthomorphata</taxon>
        <taxon>Carangaria</taxon>
        <taxon>Pleuronectiformes</taxon>
        <taxon>Pleuronectoidei</taxon>
        <taxon>Scophthalmidae</taxon>
        <taxon>Scophthalmus</taxon>
    </lineage>
</organism>
<dbReference type="Pfam" id="PF04548">
    <property type="entry name" value="AIG1"/>
    <property type="match status" value="1"/>
</dbReference>
<evidence type="ECO:0000256" key="2">
    <source>
        <dbReference type="ARBA" id="ARBA00022741"/>
    </source>
</evidence>
<dbReference type="FunFam" id="3.40.50.300:FF:002274">
    <property type="entry name" value="Si:dkeyp-69e1.8"/>
    <property type="match status" value="1"/>
</dbReference>
<dbReference type="InterPro" id="IPR052133">
    <property type="entry name" value="Immune_Signaling-Apoptosis_Reg"/>
</dbReference>
<feature type="region of interest" description="Disordered" evidence="3">
    <location>
        <begin position="874"/>
        <end position="893"/>
    </location>
</feature>
<evidence type="ECO:0000259" key="4">
    <source>
        <dbReference type="PROSITE" id="PS51720"/>
    </source>
</evidence>
<dbReference type="EMBL" id="VEVO01000013">
    <property type="protein sequence ID" value="KAF0032408.1"/>
    <property type="molecule type" value="Genomic_DNA"/>
</dbReference>
<name>A0A6A4SJS2_SCOMX</name>
<dbReference type="Gene3D" id="3.40.50.300">
    <property type="entry name" value="P-loop containing nucleotide triphosphate hydrolases"/>
    <property type="match status" value="1"/>
</dbReference>
<dbReference type="InterPro" id="IPR026321">
    <property type="entry name" value="CC134"/>
</dbReference>
<dbReference type="SUPFAM" id="SSF48371">
    <property type="entry name" value="ARM repeat"/>
    <property type="match status" value="1"/>
</dbReference>
<dbReference type="PANTHER" id="PTHR12044">
    <property type="entry name" value="BCL2 INTERACTING MEDIATOR OF CELL DEATH"/>
    <property type="match status" value="1"/>
</dbReference>
<evidence type="ECO:0000313" key="6">
    <source>
        <dbReference type="Proteomes" id="UP000438429"/>
    </source>
</evidence>
<keyword evidence="2" id="KW-0547">Nucleotide-binding</keyword>
<dbReference type="InterPro" id="IPR027417">
    <property type="entry name" value="P-loop_NTPase"/>
</dbReference>
<dbReference type="CDD" id="cd01852">
    <property type="entry name" value="AIG1"/>
    <property type="match status" value="1"/>
</dbReference>
<dbReference type="InterPro" id="IPR016024">
    <property type="entry name" value="ARM-type_fold"/>
</dbReference>
<dbReference type="PROSITE" id="PS51720">
    <property type="entry name" value="G_AIG1"/>
    <property type="match status" value="1"/>
</dbReference>
<dbReference type="Pfam" id="PF15002">
    <property type="entry name" value="ERK-JNK_inhib"/>
    <property type="match status" value="1"/>
</dbReference>
<feature type="domain" description="AIG1-type G" evidence="4">
    <location>
        <begin position="902"/>
        <end position="1123"/>
    </location>
</feature>
<comment type="caution">
    <text evidence="5">The sequence shown here is derived from an EMBL/GenBank/DDBJ whole genome shotgun (WGS) entry which is preliminary data.</text>
</comment>
<reference evidence="5 6" key="1">
    <citation type="submission" date="2019-06" db="EMBL/GenBank/DDBJ databases">
        <title>Draft genomes of female and male turbot (Scophthalmus maximus).</title>
        <authorList>
            <person name="Xu H."/>
            <person name="Xu X.-W."/>
            <person name="Shao C."/>
            <person name="Chen S."/>
        </authorList>
    </citation>
    <scope>NUCLEOTIDE SEQUENCE [LARGE SCALE GENOMIC DNA]</scope>
    <source>
        <strain evidence="5">Ysfricsl-2016a</strain>
        <tissue evidence="5">Blood</tissue>
    </source>
</reference>
<proteinExistence type="inferred from homology"/>
<evidence type="ECO:0000313" key="5">
    <source>
        <dbReference type="EMBL" id="KAF0032408.1"/>
    </source>
</evidence>
<dbReference type="GO" id="GO:0007127">
    <property type="term" value="P:meiosis I"/>
    <property type="evidence" value="ECO:0007669"/>
    <property type="project" value="TreeGrafter"/>
</dbReference>
<dbReference type="Proteomes" id="UP000438429">
    <property type="component" value="Unassembled WGS sequence"/>
</dbReference>
<evidence type="ECO:0000256" key="3">
    <source>
        <dbReference type="SAM" id="MobiDB-lite"/>
    </source>
</evidence>
<comment type="similarity">
    <text evidence="1">Belongs to the TRAFAC class TrmE-Era-EngA-EngB-Septin-like GTPase superfamily. AIG1/Toc34/Toc159-like paraseptin GTPase family. IAN subfamily.</text>
</comment>
<dbReference type="SUPFAM" id="SSF52540">
    <property type="entry name" value="P-loop containing nucleoside triphosphate hydrolases"/>
    <property type="match status" value="1"/>
</dbReference>
<sequence length="1550" mass="167374">MFVPFCFEQLNQTNVMSGDVVHDKIHFRHDPKWSSRLAPAEGGGRLVCVACVLEMMESEDVASVRKSYALSGVSGVLKCSPGAMRELLQQDHRVSMCFTASLLVHLDLDLVVMSSEVNMSIYVNVSKQYVQLMTSEPVQEFEKPNTFTVNLSDQLSVKAFWPILHLLGTLVEAVPNVAHSLVTQYVPLLEHLCSALLYPDEALKASVLYVWLKLFGGSAAQSLPVAIRDRVCILLLQTLANAGSPQLIKNCVGLLWLLVQLGEAVSVMMNSPDTQIACDENQSIHTSNGQLVCQNQEQQSLDHCQFLFDRLASTKSEALLWSVYSCLLLLTEDPLFFSQCHSVYGIESLVRSLKEALWLSNQGVQKQGLLLLSEILERLNHQSRPVQYSEVEKLVEAVTNRFSELPLLSYAHRRSSRMCERAPSAQMLQHFYSILSSQFTLLPPLMPVFANKLASSGFYRLALEHKGLLCAGNRNPDLNASCCGFLQKLSVRLLSQSDSYQYDVEEVENLLLHNLPSLCWRLSDWPSLLREAPGLQLCEYKGPRATQYCVLIILHLALQQGDRLLPDRTVFSSVLWLLHSVQEQGVCSLPRPVLRSAIYLLAVTQDKIHSLDRAPLNCISKALSSCQSFSSLYIHHPALLHFICRYPELAEKFGPLVLELWLTRQTEHTDAGVSMDMLCTREAALAERALGVLEALLRGHRDYEVDLCAKLRPALLQALQRFSVEIVGHGHVHTKEAVNSLPLVLKLLCAMQASDLPLSSSYSEMDGVHFKLLYHAYSHVVENTAFFGDVALRFPRIVHHYYDRNADWSGLLRWGLNFCNLTGVFTGGAHQHVLTLMSQELGITEKSPDFINPYRTERDDSTYVNEMSTVSGGVCFPPSGDEEGEKDPVVMEGDDDCETRWSEELRLVLVGKTGCGKSASGNTILGRGQFLSQISASSVTQVCKLGSTVFAEEEVGDEEEEGGRAVTRRRMKRVTVVDMPGFGDTLLSVEQIRAEIAKCVCLSAPGPHAFLLVVPIGRYTDNENQAVCEMAEVFGEEAVCHHTVVLFTRGDDLEGMAIEEYLRQTAPAGLKALIDRCGGRYHVLNNRDPGNSTQVRELLMKVDRMVKQTNRGFYTNSMFLEAEAAIREEQRVILGEQEKGEGEEEWGNSGSMEEQAQLMKRRKCDLEFDTAGSSARGTQGFSRRELENGNKDEEDVWMERWTEESRGSAFSLLRDRIKKCRYPFGSRHKGCSRAVSRRQSLRSSLIRIRQEAVLSAKVLERVKILVAAGTTGLAVGAVFGAAAPLAAAAGASLLGNSVGFAAGQLAGMSVAGGTGVGKAVGAIVAAASGKTAVAMGAATGGLMGGSVGAIVGTTAPSPREGALDALGQVSLIGASAVGVAAGVGGSLGAGAALGTVLEGAAFSTAALSAAETAAVGAAGAANASIAQGSLASAAGQHAVAIVTPHCAATGAVLAQTANVPAAAAAAGSVCGFTGMSGASVANRVASDPWGTVAATTRILAAVAEIGKAAAGIALAGGLVVKVVKEKVRSGTGTAETSLSERKSYEIHWNK</sequence>
<protein>
    <recommendedName>
        <fullName evidence="4">AIG1-type G domain-containing protein</fullName>
    </recommendedName>
</protein>
<evidence type="ECO:0000256" key="1">
    <source>
        <dbReference type="ARBA" id="ARBA00008535"/>
    </source>
</evidence>
<dbReference type="PANTHER" id="PTHR12044:SF14">
    <property type="entry name" value="MEIOTIC DOUBLE-STRANDED BREAK FORMATION PROTEIN 1"/>
    <property type="match status" value="1"/>
</dbReference>
<accession>A0A6A4SJS2</accession>
<gene>
    <name evidence="5" type="ORF">F2P81_014698</name>
</gene>
<dbReference type="GO" id="GO:0005525">
    <property type="term" value="F:GTP binding"/>
    <property type="evidence" value="ECO:0007669"/>
    <property type="project" value="InterPro"/>
</dbReference>